<dbReference type="SUPFAM" id="SSF58104">
    <property type="entry name" value="Methyl-accepting chemotaxis protein (MCP) signaling domain"/>
    <property type="match status" value="1"/>
</dbReference>
<dbReference type="SMART" id="SM00304">
    <property type="entry name" value="HAMP"/>
    <property type="match status" value="1"/>
</dbReference>
<dbReference type="GO" id="GO:0006935">
    <property type="term" value="P:chemotaxis"/>
    <property type="evidence" value="ECO:0007669"/>
    <property type="project" value="InterPro"/>
</dbReference>
<keyword evidence="6" id="KW-1133">Transmembrane helix</keyword>
<dbReference type="PANTHER" id="PTHR32089">
    <property type="entry name" value="METHYL-ACCEPTING CHEMOTAXIS PROTEIN MCPB"/>
    <property type="match status" value="1"/>
</dbReference>
<feature type="transmembrane region" description="Helical" evidence="6">
    <location>
        <begin position="7"/>
        <end position="29"/>
    </location>
</feature>
<keyword evidence="2" id="KW-1003">Cell membrane</keyword>
<feature type="domain" description="Methyl-accepting transducer" evidence="7">
    <location>
        <begin position="348"/>
        <end position="577"/>
    </location>
</feature>
<accession>A0A1G5HKJ7</accession>
<evidence type="ECO:0000256" key="3">
    <source>
        <dbReference type="ARBA" id="ARBA00023224"/>
    </source>
</evidence>
<dbReference type="InterPro" id="IPR004089">
    <property type="entry name" value="MCPsignal_dom"/>
</dbReference>
<reference evidence="10 11" key="1">
    <citation type="submission" date="2016-10" db="EMBL/GenBank/DDBJ databases">
        <authorList>
            <person name="de Groot N.N."/>
        </authorList>
    </citation>
    <scope>NUCLEOTIDE SEQUENCE [LARGE SCALE GENOMIC DNA]</scope>
    <source>
        <strain evidence="10 11">AA1</strain>
    </source>
</reference>
<dbReference type="AlphaFoldDB" id="A0A1G5HKJ7"/>
<dbReference type="RefSeq" id="WP_139164021.1">
    <property type="nucleotide sequence ID" value="NZ_FMUX01000014.1"/>
</dbReference>
<gene>
    <name evidence="10" type="ORF">SAMN05216233_114115</name>
</gene>
<evidence type="ECO:0000313" key="11">
    <source>
        <dbReference type="Proteomes" id="UP000198870"/>
    </source>
</evidence>
<dbReference type="PANTHER" id="PTHR32089:SF112">
    <property type="entry name" value="LYSOZYME-LIKE PROTEIN-RELATED"/>
    <property type="match status" value="1"/>
</dbReference>
<dbReference type="InterPro" id="IPR000727">
    <property type="entry name" value="T_SNARE_dom"/>
</dbReference>
<keyword evidence="6" id="KW-0812">Transmembrane</keyword>
<keyword evidence="11" id="KW-1185">Reference proteome</keyword>
<feature type="domain" description="HAMP" evidence="9">
    <location>
        <begin position="268"/>
        <end position="322"/>
    </location>
</feature>
<protein>
    <submittedName>
        <fullName evidence="10">Methyl-accepting chemotaxis protein</fullName>
    </submittedName>
</protein>
<feature type="domain" description="T-SNARE coiled-coil homology" evidence="8">
    <location>
        <begin position="508"/>
        <end position="562"/>
    </location>
</feature>
<dbReference type="OrthoDB" id="5522708at2"/>
<evidence type="ECO:0000256" key="2">
    <source>
        <dbReference type="ARBA" id="ARBA00022519"/>
    </source>
</evidence>
<dbReference type="PROSITE" id="PS50192">
    <property type="entry name" value="T_SNARE"/>
    <property type="match status" value="1"/>
</dbReference>
<evidence type="ECO:0000313" key="10">
    <source>
        <dbReference type="EMBL" id="SCY64237.1"/>
    </source>
</evidence>
<evidence type="ECO:0000259" key="9">
    <source>
        <dbReference type="PROSITE" id="PS50885"/>
    </source>
</evidence>
<dbReference type="Gene3D" id="1.10.287.950">
    <property type="entry name" value="Methyl-accepting chemotaxis protein"/>
    <property type="match status" value="1"/>
</dbReference>
<evidence type="ECO:0000259" key="7">
    <source>
        <dbReference type="PROSITE" id="PS50111"/>
    </source>
</evidence>
<evidence type="ECO:0000256" key="1">
    <source>
        <dbReference type="ARBA" id="ARBA00004429"/>
    </source>
</evidence>
<dbReference type="GO" id="GO:0007165">
    <property type="term" value="P:signal transduction"/>
    <property type="evidence" value="ECO:0007669"/>
    <property type="project" value="UniProtKB-KW"/>
</dbReference>
<dbReference type="EMBL" id="FMUX01000014">
    <property type="protein sequence ID" value="SCY64237.1"/>
    <property type="molecule type" value="Genomic_DNA"/>
</dbReference>
<organism evidence="10 11">
    <name type="scientific">Desulfoluna spongiiphila</name>
    <dbReference type="NCBI Taxonomy" id="419481"/>
    <lineage>
        <taxon>Bacteria</taxon>
        <taxon>Pseudomonadati</taxon>
        <taxon>Thermodesulfobacteriota</taxon>
        <taxon>Desulfobacteria</taxon>
        <taxon>Desulfobacterales</taxon>
        <taxon>Desulfolunaceae</taxon>
        <taxon>Desulfoluna</taxon>
    </lineage>
</organism>
<evidence type="ECO:0000256" key="4">
    <source>
        <dbReference type="ARBA" id="ARBA00029447"/>
    </source>
</evidence>
<dbReference type="Pfam" id="PF00015">
    <property type="entry name" value="MCPsignal"/>
    <property type="match status" value="1"/>
</dbReference>
<dbReference type="PROSITE" id="PS50111">
    <property type="entry name" value="CHEMOTAXIS_TRANSDUC_2"/>
    <property type="match status" value="1"/>
</dbReference>
<comment type="subcellular location">
    <subcellularLocation>
        <location evidence="1">Cell inner membrane</location>
        <topology evidence="1">Multi-pass membrane protein</topology>
    </subcellularLocation>
</comment>
<dbReference type="Gene3D" id="6.10.340.10">
    <property type="match status" value="1"/>
</dbReference>
<keyword evidence="2" id="KW-0997">Cell inner membrane</keyword>
<dbReference type="Proteomes" id="UP000198870">
    <property type="component" value="Unassembled WGS sequence"/>
</dbReference>
<dbReference type="GO" id="GO:0004888">
    <property type="term" value="F:transmembrane signaling receptor activity"/>
    <property type="evidence" value="ECO:0007669"/>
    <property type="project" value="InterPro"/>
</dbReference>
<dbReference type="Pfam" id="PF00672">
    <property type="entry name" value="HAMP"/>
    <property type="match status" value="1"/>
</dbReference>
<dbReference type="STRING" id="419481.SAMN05216233_114115"/>
<feature type="transmembrane region" description="Helical" evidence="6">
    <location>
        <begin position="247"/>
        <end position="267"/>
    </location>
</feature>
<dbReference type="SMART" id="SM00283">
    <property type="entry name" value="MA"/>
    <property type="match status" value="1"/>
</dbReference>
<evidence type="ECO:0000256" key="6">
    <source>
        <dbReference type="SAM" id="Phobius"/>
    </source>
</evidence>
<evidence type="ECO:0000256" key="5">
    <source>
        <dbReference type="PROSITE-ProRule" id="PRU00284"/>
    </source>
</evidence>
<dbReference type="PROSITE" id="PS50885">
    <property type="entry name" value="HAMP"/>
    <property type="match status" value="1"/>
</dbReference>
<dbReference type="CDD" id="cd06225">
    <property type="entry name" value="HAMP"/>
    <property type="match status" value="1"/>
</dbReference>
<proteinExistence type="inferred from homology"/>
<keyword evidence="3 5" id="KW-0807">Transducer</keyword>
<keyword evidence="6" id="KW-0472">Membrane</keyword>
<dbReference type="GO" id="GO:0005886">
    <property type="term" value="C:plasma membrane"/>
    <property type="evidence" value="ECO:0007669"/>
    <property type="project" value="UniProtKB-SubCell"/>
</dbReference>
<dbReference type="PRINTS" id="PR00260">
    <property type="entry name" value="CHEMTRNSDUCR"/>
</dbReference>
<sequence length="613" mass="65950">MSLNRKCILIIGIPVFSLFLLIGLGRWALGTLSDDLNDIVTNQFSGLIEKQILPLITDDMLPLINTDIPQLQELQASIKAMMEADRDITQAAIAEKMSLVASEPGEIKAAQEASRLSIEETRANMEKASAKFDTEETQALYSRFTERFDHWKAKSQRVFVLANTPGKLRFARKASDTGSAFKAFTEVRGTIGELQAIQENRIQQAIARIDSKKTHINNQEHLIESNRRQVFAIGTTTRKNASRMTRLFFAIGLLSAAVALGVAWYVARLITGPVNRVVDGLRDIAEGDGDLTTRLEVTSRDEVGELSRWFNTFIGQLQDMIRQINGNAGTLLSASSGLSGLSHEMSTDTEAMSGKSTTVAGAADEMSTHFTAIAATMEQTAANIAMIAAATEEMTGSLGEIARNSEEASQATGMAVTQANSASTQVEELGTSAEEIGKVVETITDISEQTKLLALNATIEAARAGDAGKGFAVVASEIKELAELTARATQEIREKIETNQRSAAGTVRDINEINTSIHNVNEMVGAIAAAVEEQSATTREIAENVNQAAQGVDDVNTNIAQNATVAGEIATDISEVNQLIGEVATRSARVNTGTADQTRSAEELKLLVGKFRV</sequence>
<evidence type="ECO:0000259" key="8">
    <source>
        <dbReference type="PROSITE" id="PS50192"/>
    </source>
</evidence>
<name>A0A1G5HKJ7_9BACT</name>
<comment type="similarity">
    <text evidence="4">Belongs to the methyl-accepting chemotaxis (MCP) protein family.</text>
</comment>
<dbReference type="InterPro" id="IPR004090">
    <property type="entry name" value="Chemotax_Me-accpt_rcpt"/>
</dbReference>
<dbReference type="InterPro" id="IPR003660">
    <property type="entry name" value="HAMP_dom"/>
</dbReference>